<keyword evidence="4 9" id="KW-0479">Metal-binding</keyword>
<comment type="caution">
    <text evidence="10">The sequence shown here is derived from an EMBL/GenBank/DDBJ whole genome shotgun (WGS) entry which is preliminary data.</text>
</comment>
<proteinExistence type="inferred from homology"/>
<dbReference type="PANTHER" id="PTHR46696:SF6">
    <property type="entry name" value="P450, PUTATIVE (EUROFUNG)-RELATED"/>
    <property type="match status" value="1"/>
</dbReference>
<accession>M2ZZD3</accession>
<dbReference type="GO" id="GO:0004497">
    <property type="term" value="F:monooxygenase activity"/>
    <property type="evidence" value="ECO:0007669"/>
    <property type="project" value="UniProtKB-KW"/>
</dbReference>
<dbReference type="PROSITE" id="PS00086">
    <property type="entry name" value="CYTOCHROME_P450"/>
    <property type="match status" value="1"/>
</dbReference>
<dbReference type="Gene3D" id="1.10.630.10">
    <property type="entry name" value="Cytochrome P450"/>
    <property type="match status" value="1"/>
</dbReference>
<evidence type="ECO:0000313" key="10">
    <source>
        <dbReference type="EMBL" id="EME65664.1"/>
    </source>
</evidence>
<dbReference type="SUPFAM" id="SSF48264">
    <property type="entry name" value="Cytochrome P450"/>
    <property type="match status" value="1"/>
</dbReference>
<keyword evidence="5 9" id="KW-0560">Oxidoreductase</keyword>
<dbReference type="GO" id="GO:0005506">
    <property type="term" value="F:iron ion binding"/>
    <property type="evidence" value="ECO:0007669"/>
    <property type="project" value="InterPro"/>
</dbReference>
<organism evidence="10 11">
    <name type="scientific">Amycolatopsis decaplanina DSM 44594</name>
    <dbReference type="NCBI Taxonomy" id="1284240"/>
    <lineage>
        <taxon>Bacteria</taxon>
        <taxon>Bacillati</taxon>
        <taxon>Actinomycetota</taxon>
        <taxon>Actinomycetes</taxon>
        <taxon>Pseudonocardiales</taxon>
        <taxon>Pseudonocardiaceae</taxon>
        <taxon>Amycolatopsis</taxon>
    </lineage>
</organism>
<dbReference type="GO" id="GO:0020037">
    <property type="term" value="F:heme binding"/>
    <property type="evidence" value="ECO:0007669"/>
    <property type="project" value="InterPro"/>
</dbReference>
<dbReference type="InterPro" id="IPR001128">
    <property type="entry name" value="Cyt_P450"/>
</dbReference>
<evidence type="ECO:0000256" key="1">
    <source>
        <dbReference type="ARBA" id="ARBA00004660"/>
    </source>
</evidence>
<dbReference type="InterPro" id="IPR017972">
    <property type="entry name" value="Cyt_P450_CS"/>
</dbReference>
<keyword evidence="11" id="KW-1185">Reference proteome</keyword>
<evidence type="ECO:0000256" key="7">
    <source>
        <dbReference type="ARBA" id="ARBA00023033"/>
    </source>
</evidence>
<dbReference type="EMBL" id="AOHO01000012">
    <property type="protein sequence ID" value="EME65664.1"/>
    <property type="molecule type" value="Genomic_DNA"/>
</dbReference>
<comment type="function">
    <text evidence="8">Involved in the coupling of aromatic side chains of the heptapeptide of vancomycin.</text>
</comment>
<protein>
    <submittedName>
        <fullName evidence="10">Cytochrome P450</fullName>
    </submittedName>
</protein>
<evidence type="ECO:0000256" key="4">
    <source>
        <dbReference type="ARBA" id="ARBA00022723"/>
    </source>
</evidence>
<dbReference type="PRINTS" id="PR00359">
    <property type="entry name" value="BP450"/>
</dbReference>
<dbReference type="PATRIC" id="fig|1284240.4.peg.31"/>
<keyword evidence="3 9" id="KW-0349">Heme</keyword>
<dbReference type="GO" id="GO:0016705">
    <property type="term" value="F:oxidoreductase activity, acting on paired donors, with incorporation or reduction of molecular oxygen"/>
    <property type="evidence" value="ECO:0007669"/>
    <property type="project" value="InterPro"/>
</dbReference>
<dbReference type="InterPro" id="IPR036396">
    <property type="entry name" value="Cyt_P450_sf"/>
</dbReference>
<evidence type="ECO:0000256" key="8">
    <source>
        <dbReference type="ARBA" id="ARBA00055433"/>
    </source>
</evidence>
<gene>
    <name evidence="10" type="ORF">H074_00172</name>
</gene>
<comment type="similarity">
    <text evidence="2 9">Belongs to the cytochrome P450 family.</text>
</comment>
<dbReference type="RefSeq" id="WP_007027985.1">
    <property type="nucleotide sequence ID" value="NZ_AOHO01000012.1"/>
</dbReference>
<keyword evidence="7 9" id="KW-0503">Monooxygenase</keyword>
<sequence>MSTVRTRPTTELFGEAYFQDPHPAWEWLRRNDPVHSTMLPGGSTPVWLVSRYDEVKSILLDESFSNSFEHAPVEFREYLGLGAANTPGMTQMDPPEHTHLRGLVSGLFTARHVQNLEDEITTIVDHVLDDLTASRGRPMDAVLGLAWMIATRVACHALGTPRSQARELSIQLYTMMSTDPDTAAAADRAKNEVRSWLLRAVVEAPGGYDGGLAHTLAANGELDTERLLDLLMTMIEGCTVSPANLLSMGLLILLDHPEQLAALRARPDGMTAVIEEMLRYESVAATSLWRFPRTDCTIAGRTIAACEPVWLLLGSANRDPARFERPDEFDPLRSNNNTHLAFGRGRHSCFGSALAQLEARIFFTRLLERFDTISLAVNRADVRFRHCLMDRALAALPIVADKER</sequence>
<evidence type="ECO:0000313" key="11">
    <source>
        <dbReference type="Proteomes" id="UP000054226"/>
    </source>
</evidence>
<dbReference type="PANTHER" id="PTHR46696">
    <property type="entry name" value="P450, PUTATIVE (EUROFUNG)-RELATED"/>
    <property type="match status" value="1"/>
</dbReference>
<reference evidence="10 11" key="1">
    <citation type="journal article" date="2013" name="Genome Announc.">
        <title>Draft Genome Sequence of Amycolatopsis decaplanina Strain DSM 44594T.</title>
        <authorList>
            <person name="Kaur N."/>
            <person name="Kumar S."/>
            <person name="Bala M."/>
            <person name="Raghava G.P."/>
            <person name="Mayilraj S."/>
        </authorList>
    </citation>
    <scope>NUCLEOTIDE SEQUENCE [LARGE SCALE GENOMIC DNA]</scope>
    <source>
        <strain evidence="10 11">DSM 44594</strain>
    </source>
</reference>
<dbReference type="AlphaFoldDB" id="M2ZZD3"/>
<dbReference type="Proteomes" id="UP000054226">
    <property type="component" value="Unassembled WGS sequence"/>
</dbReference>
<dbReference type="Pfam" id="PF00067">
    <property type="entry name" value="p450"/>
    <property type="match status" value="1"/>
</dbReference>
<dbReference type="InterPro" id="IPR002397">
    <property type="entry name" value="Cyt_P450_B"/>
</dbReference>
<evidence type="ECO:0000256" key="5">
    <source>
        <dbReference type="ARBA" id="ARBA00023002"/>
    </source>
</evidence>
<evidence type="ECO:0000256" key="3">
    <source>
        <dbReference type="ARBA" id="ARBA00022617"/>
    </source>
</evidence>
<evidence type="ECO:0000256" key="2">
    <source>
        <dbReference type="ARBA" id="ARBA00010617"/>
    </source>
</evidence>
<dbReference type="FunFam" id="1.10.630.10:FF:000018">
    <property type="entry name" value="Cytochrome P450 monooxygenase"/>
    <property type="match status" value="1"/>
</dbReference>
<evidence type="ECO:0000256" key="9">
    <source>
        <dbReference type="RuleBase" id="RU000461"/>
    </source>
</evidence>
<dbReference type="OrthoDB" id="54272at2"/>
<name>M2ZZD3_9PSEU</name>
<keyword evidence="6 9" id="KW-0408">Iron</keyword>
<comment type="pathway">
    <text evidence="1">Antibiotic biosynthesis; vancomycin biosynthesis.</text>
</comment>
<evidence type="ECO:0000256" key="6">
    <source>
        <dbReference type="ARBA" id="ARBA00023004"/>
    </source>
</evidence>